<dbReference type="EMBL" id="FTLW01000004">
    <property type="protein sequence ID" value="SIQ79673.1"/>
    <property type="molecule type" value="Genomic_DNA"/>
</dbReference>
<comment type="function">
    <text evidence="10">Catalyzes the transfer of pyrophosphate from adenosine triphosphate (ATP) to 6-hydroxymethyl-7,8-dihydropterin, an enzymatic step in folate biosynthesis pathway.</text>
</comment>
<dbReference type="Gene3D" id="3.30.70.560">
    <property type="entry name" value="7,8-Dihydro-6-hydroxymethylpterin-pyrophosphokinase HPPK"/>
    <property type="match status" value="1"/>
</dbReference>
<dbReference type="Pfam" id="PF01288">
    <property type="entry name" value="HPPK"/>
    <property type="match status" value="1"/>
</dbReference>
<dbReference type="EC" id="2.7.6.3" evidence="3"/>
<dbReference type="PANTHER" id="PTHR43071:SF1">
    <property type="entry name" value="2-AMINO-4-HYDROXY-6-HYDROXYMETHYLDIHYDROPTERIDINE PYROPHOSPHOKINASE"/>
    <property type="match status" value="1"/>
</dbReference>
<evidence type="ECO:0000313" key="15">
    <source>
        <dbReference type="Proteomes" id="UP000241788"/>
    </source>
</evidence>
<keyword evidence="7 14" id="KW-0418">Kinase</keyword>
<reference evidence="15" key="1">
    <citation type="submission" date="2017-01" db="EMBL/GenBank/DDBJ databases">
        <authorList>
            <person name="Varghese N."/>
            <person name="Submissions S."/>
        </authorList>
    </citation>
    <scope>NUCLEOTIDE SEQUENCE [LARGE SCALE GENOMIC DNA]</scope>
    <source>
        <strain evidence="15">UM1</strain>
    </source>
</reference>
<organism evidence="14 15">
    <name type="scientific">Solilutibacter tolerans</name>
    <dbReference type="NCBI Taxonomy" id="1604334"/>
    <lineage>
        <taxon>Bacteria</taxon>
        <taxon>Pseudomonadati</taxon>
        <taxon>Pseudomonadota</taxon>
        <taxon>Gammaproteobacteria</taxon>
        <taxon>Lysobacterales</taxon>
        <taxon>Lysobacteraceae</taxon>
        <taxon>Solilutibacter</taxon>
    </lineage>
</organism>
<proteinExistence type="inferred from homology"/>
<name>A0A1N6VP87_9GAMM</name>
<evidence type="ECO:0000256" key="1">
    <source>
        <dbReference type="ARBA" id="ARBA00005051"/>
    </source>
</evidence>
<accession>A0A1N6VP87</accession>
<protein>
    <recommendedName>
        <fullName evidence="4">2-amino-4-hydroxy-6-hydroxymethyldihydropteridine pyrophosphokinase</fullName>
        <ecNumber evidence="3">2.7.6.3</ecNumber>
    </recommendedName>
    <alternativeName>
        <fullName evidence="11">6-hydroxymethyl-7,8-dihydropterin pyrophosphokinase</fullName>
    </alternativeName>
    <alternativeName>
        <fullName evidence="12">7,8-dihydro-6-hydroxymethylpterin-pyrophosphokinase</fullName>
    </alternativeName>
</protein>
<keyword evidence="8" id="KW-0067">ATP-binding</keyword>
<keyword evidence="9" id="KW-0289">Folate biosynthesis</keyword>
<dbReference type="NCBIfam" id="TIGR01498">
    <property type="entry name" value="folK"/>
    <property type="match status" value="1"/>
</dbReference>
<evidence type="ECO:0000256" key="4">
    <source>
        <dbReference type="ARBA" id="ARBA00016218"/>
    </source>
</evidence>
<evidence type="ECO:0000259" key="13">
    <source>
        <dbReference type="PROSITE" id="PS00794"/>
    </source>
</evidence>
<dbReference type="GO" id="GO:0046654">
    <property type="term" value="P:tetrahydrofolate biosynthetic process"/>
    <property type="evidence" value="ECO:0007669"/>
    <property type="project" value="UniProtKB-UniPathway"/>
</dbReference>
<evidence type="ECO:0000256" key="8">
    <source>
        <dbReference type="ARBA" id="ARBA00022840"/>
    </source>
</evidence>
<gene>
    <name evidence="14" type="ORF">SAMN05421546_1838</name>
</gene>
<evidence type="ECO:0000256" key="10">
    <source>
        <dbReference type="ARBA" id="ARBA00029409"/>
    </source>
</evidence>
<dbReference type="GO" id="GO:0005524">
    <property type="term" value="F:ATP binding"/>
    <property type="evidence" value="ECO:0007669"/>
    <property type="project" value="UniProtKB-KW"/>
</dbReference>
<comment type="pathway">
    <text evidence="1">Cofactor biosynthesis; tetrahydrofolate biosynthesis; 2-amino-4-hydroxy-6-hydroxymethyl-7,8-dihydropteridine diphosphate from 7,8-dihydroneopterin triphosphate: step 4/4.</text>
</comment>
<evidence type="ECO:0000313" key="14">
    <source>
        <dbReference type="EMBL" id="SIQ79673.1"/>
    </source>
</evidence>
<evidence type="ECO:0000256" key="7">
    <source>
        <dbReference type="ARBA" id="ARBA00022777"/>
    </source>
</evidence>
<dbReference type="CDD" id="cd00483">
    <property type="entry name" value="HPPK"/>
    <property type="match status" value="1"/>
</dbReference>
<evidence type="ECO:0000256" key="6">
    <source>
        <dbReference type="ARBA" id="ARBA00022741"/>
    </source>
</evidence>
<keyword evidence="5" id="KW-0808">Transferase</keyword>
<dbReference type="InterPro" id="IPR000550">
    <property type="entry name" value="Hppk"/>
</dbReference>
<comment type="similarity">
    <text evidence="2">Belongs to the HPPK family.</text>
</comment>
<dbReference type="GO" id="GO:0046656">
    <property type="term" value="P:folic acid biosynthetic process"/>
    <property type="evidence" value="ECO:0007669"/>
    <property type="project" value="UniProtKB-KW"/>
</dbReference>
<dbReference type="InterPro" id="IPR035907">
    <property type="entry name" value="Hppk_sf"/>
</dbReference>
<feature type="domain" description="7,8-dihydro-6-hydroxymethylpterin-pyrophosphokinase" evidence="13">
    <location>
        <begin position="94"/>
        <end position="105"/>
    </location>
</feature>
<evidence type="ECO:0000256" key="9">
    <source>
        <dbReference type="ARBA" id="ARBA00022909"/>
    </source>
</evidence>
<dbReference type="Proteomes" id="UP000241788">
    <property type="component" value="Unassembled WGS sequence"/>
</dbReference>
<dbReference type="STRING" id="1604334.SAMN05421546_1838"/>
<evidence type="ECO:0000256" key="5">
    <source>
        <dbReference type="ARBA" id="ARBA00022679"/>
    </source>
</evidence>
<dbReference type="PROSITE" id="PS00794">
    <property type="entry name" value="HPPK"/>
    <property type="match status" value="1"/>
</dbReference>
<evidence type="ECO:0000256" key="3">
    <source>
        <dbReference type="ARBA" id="ARBA00013253"/>
    </source>
</evidence>
<evidence type="ECO:0000256" key="11">
    <source>
        <dbReference type="ARBA" id="ARBA00029766"/>
    </source>
</evidence>
<dbReference type="UniPathway" id="UPA00077">
    <property type="reaction ID" value="UER00155"/>
</dbReference>
<evidence type="ECO:0000256" key="2">
    <source>
        <dbReference type="ARBA" id="ARBA00005810"/>
    </source>
</evidence>
<dbReference type="GO" id="GO:0003848">
    <property type="term" value="F:2-amino-4-hydroxy-6-hydroxymethyldihydropteridine diphosphokinase activity"/>
    <property type="evidence" value="ECO:0007669"/>
    <property type="project" value="UniProtKB-EC"/>
</dbReference>
<keyword evidence="6" id="KW-0547">Nucleotide-binding</keyword>
<evidence type="ECO:0000256" key="12">
    <source>
        <dbReference type="ARBA" id="ARBA00033413"/>
    </source>
</evidence>
<dbReference type="PANTHER" id="PTHR43071">
    <property type="entry name" value="2-AMINO-4-HYDROXY-6-HYDROXYMETHYLDIHYDROPTERIDINE PYROPHOSPHOKINASE"/>
    <property type="match status" value="1"/>
</dbReference>
<dbReference type="GO" id="GO:0016301">
    <property type="term" value="F:kinase activity"/>
    <property type="evidence" value="ECO:0007669"/>
    <property type="project" value="UniProtKB-KW"/>
</dbReference>
<dbReference type="AlphaFoldDB" id="A0A1N6VP87"/>
<sequence length="165" mass="17678">MRHPPVIAFIGLGGNVGDATSTLRSALDQLDQLPDTRLLAASSLYRTAPVGGIDQADFINAVAEIETILPAQELLQALFGVERAHGRDRAVEQRWGPRTLDLDLLLYGEEVIDVDGLSVPHPRIAERAFVLVPLVEIAPEAIIPGHGTAREVLGALESFTCEALG</sequence>
<keyword evidence="15" id="KW-1185">Reference proteome</keyword>
<dbReference type="SUPFAM" id="SSF55083">
    <property type="entry name" value="6-hydroxymethyl-7,8-dihydropterin pyrophosphokinase, HPPK"/>
    <property type="match status" value="1"/>
</dbReference>